<sequence length="495" mass="56596">MSLLSKTWFNLTASLPVLDFNIRNFTNASRQSFFKYVEYATSRFCLHNVAAHRLKIITTLQEPAELDILNTCVESLLKKGVTELAIGIGYSSQSAAMPKYRLPDILLSVSMLKSLTIRDCDLPSSFIVDDLKFKSLIRLTLENVTIDDKVIKHLTTTCPLLQVLQIRNCYGFKIFGIYGHQSLEKVFIMQSTRVERIDIEAPNLAYLLVADKYGRGSLQMNLTSCKQLTRVSYFGYLVTNSSGCSDFLSNFPFVENLFLVTRNKGNNLKLSSPTLKTLVLHSNYDLENIEFTTPNLVLFVYSSSFCLLRPQMTHWLSPQGGQFLDDTQITHLKSCMQCYVDTGIDALWFSKLRLFLGKKNGFKVLNLYIHTIYSQKFKELENVKAIELPAYELEHVELRLDTNENEESSYHVAFVDAVLWCCRPRSLTLTSSSSLPDYDHVVKFTYEKLLQQENQGHTKIQMVSHSCSEAERHLKSLSRGKTINFIKKEDTLFIS</sequence>
<dbReference type="InterPro" id="IPR053772">
    <property type="entry name" value="At1g61320/At1g61330-like"/>
</dbReference>
<accession>A0AAD8LNA7</accession>
<dbReference type="Pfam" id="PF24758">
    <property type="entry name" value="LRR_At5g56370"/>
    <property type="match status" value="1"/>
</dbReference>
<name>A0AAD8LNA7_TARER</name>
<dbReference type="AlphaFoldDB" id="A0AAD8LNA7"/>
<dbReference type="SUPFAM" id="SSF52047">
    <property type="entry name" value="RNI-like"/>
    <property type="match status" value="1"/>
</dbReference>
<dbReference type="EMBL" id="JAUHHV010000001">
    <property type="protein sequence ID" value="KAK1440545.1"/>
    <property type="molecule type" value="Genomic_DNA"/>
</dbReference>
<dbReference type="Proteomes" id="UP001229421">
    <property type="component" value="Unassembled WGS sequence"/>
</dbReference>
<organism evidence="2 3">
    <name type="scientific">Tagetes erecta</name>
    <name type="common">African marigold</name>
    <dbReference type="NCBI Taxonomy" id="13708"/>
    <lineage>
        <taxon>Eukaryota</taxon>
        <taxon>Viridiplantae</taxon>
        <taxon>Streptophyta</taxon>
        <taxon>Embryophyta</taxon>
        <taxon>Tracheophyta</taxon>
        <taxon>Spermatophyta</taxon>
        <taxon>Magnoliopsida</taxon>
        <taxon>eudicotyledons</taxon>
        <taxon>Gunneridae</taxon>
        <taxon>Pentapetalae</taxon>
        <taxon>asterids</taxon>
        <taxon>campanulids</taxon>
        <taxon>Asterales</taxon>
        <taxon>Asteraceae</taxon>
        <taxon>Asteroideae</taxon>
        <taxon>Heliantheae alliance</taxon>
        <taxon>Tageteae</taxon>
        <taxon>Tagetes</taxon>
    </lineage>
</organism>
<proteinExistence type="predicted"/>
<evidence type="ECO:0000259" key="1">
    <source>
        <dbReference type="Pfam" id="PF24758"/>
    </source>
</evidence>
<protein>
    <recommendedName>
        <fullName evidence="1">F-box/LRR-repeat protein 15/At3g58940/PEG3-like LRR domain-containing protein</fullName>
    </recommendedName>
</protein>
<evidence type="ECO:0000313" key="3">
    <source>
        <dbReference type="Proteomes" id="UP001229421"/>
    </source>
</evidence>
<dbReference type="InterPro" id="IPR032675">
    <property type="entry name" value="LRR_dom_sf"/>
</dbReference>
<dbReference type="Gene3D" id="3.80.10.10">
    <property type="entry name" value="Ribonuclease Inhibitor"/>
    <property type="match status" value="1"/>
</dbReference>
<feature type="domain" description="F-box/LRR-repeat protein 15/At3g58940/PEG3-like LRR" evidence="1">
    <location>
        <begin position="71"/>
        <end position="239"/>
    </location>
</feature>
<comment type="caution">
    <text evidence="2">The sequence shown here is derived from an EMBL/GenBank/DDBJ whole genome shotgun (WGS) entry which is preliminary data.</text>
</comment>
<dbReference type="PANTHER" id="PTHR34145:SF28">
    <property type="entry name" value="F-BOX DOMAIN-CONTAINING PROTEIN"/>
    <property type="match status" value="1"/>
</dbReference>
<dbReference type="InterPro" id="IPR055411">
    <property type="entry name" value="LRR_FXL15/At3g58940/PEG3-like"/>
</dbReference>
<reference evidence="2" key="1">
    <citation type="journal article" date="2023" name="bioRxiv">
        <title>Improved chromosome-level genome assembly for marigold (Tagetes erecta).</title>
        <authorList>
            <person name="Jiang F."/>
            <person name="Yuan L."/>
            <person name="Wang S."/>
            <person name="Wang H."/>
            <person name="Xu D."/>
            <person name="Wang A."/>
            <person name="Fan W."/>
        </authorList>
    </citation>
    <scope>NUCLEOTIDE SEQUENCE</scope>
    <source>
        <strain evidence="2">WSJ</strain>
        <tissue evidence="2">Leaf</tissue>
    </source>
</reference>
<dbReference type="PANTHER" id="PTHR34145">
    <property type="entry name" value="OS02G0105600 PROTEIN"/>
    <property type="match status" value="1"/>
</dbReference>
<keyword evidence="3" id="KW-1185">Reference proteome</keyword>
<evidence type="ECO:0000313" key="2">
    <source>
        <dbReference type="EMBL" id="KAK1440545.1"/>
    </source>
</evidence>
<gene>
    <name evidence="2" type="ORF">QVD17_06374</name>
</gene>